<proteinExistence type="predicted"/>
<feature type="region of interest" description="Disordered" evidence="1">
    <location>
        <begin position="174"/>
        <end position="204"/>
    </location>
</feature>
<dbReference type="InterPro" id="IPR058593">
    <property type="entry name" value="ARB_07466-like_C"/>
</dbReference>
<evidence type="ECO:0000313" key="3">
    <source>
        <dbReference type="EMBL" id="MBM7510017.1"/>
    </source>
</evidence>
<keyword evidence="4" id="KW-1185">Reference proteome</keyword>
<dbReference type="RefSeq" id="WP_193667360.1">
    <property type="nucleotide sequence ID" value="NZ_JACDTV010000002.1"/>
</dbReference>
<comment type="caution">
    <text evidence="3">The sequence shown here is derived from an EMBL/GenBank/DDBJ whole genome shotgun (WGS) entry which is preliminary data.</text>
</comment>
<evidence type="ECO:0000259" key="2">
    <source>
        <dbReference type="Pfam" id="PF26571"/>
    </source>
</evidence>
<protein>
    <recommendedName>
        <fullName evidence="2">ARB-07466-like C-terminal domain-containing protein</fullName>
    </recommendedName>
</protein>
<name>A0ABS2MFX2_9ACTN</name>
<evidence type="ECO:0000256" key="1">
    <source>
        <dbReference type="SAM" id="MobiDB-lite"/>
    </source>
</evidence>
<dbReference type="EMBL" id="JAFBBZ010000001">
    <property type="protein sequence ID" value="MBM7510017.1"/>
    <property type="molecule type" value="Genomic_DNA"/>
</dbReference>
<dbReference type="Proteomes" id="UP000732378">
    <property type="component" value="Unassembled WGS sequence"/>
</dbReference>
<feature type="compositionally biased region" description="Low complexity" evidence="1">
    <location>
        <begin position="187"/>
        <end position="202"/>
    </location>
</feature>
<reference evidence="3 4" key="1">
    <citation type="submission" date="2021-01" db="EMBL/GenBank/DDBJ databases">
        <title>Sequencing the genomes of 1000 actinobacteria strains.</title>
        <authorList>
            <person name="Klenk H.-P."/>
        </authorList>
    </citation>
    <scope>NUCLEOTIDE SEQUENCE [LARGE SCALE GENOMIC DNA]</scope>
    <source>
        <strain evidence="3 4">DSM 18239</strain>
    </source>
</reference>
<feature type="domain" description="ARB-07466-like C-terminal" evidence="2">
    <location>
        <begin position="205"/>
        <end position="301"/>
    </location>
</feature>
<gene>
    <name evidence="3" type="ORF">JOE61_003831</name>
</gene>
<accession>A0ABS2MFX2</accession>
<sequence length="309" mass="32100">MADLRHKRDANARLRPRATVVAGTLAVLATASAVTVGIASSEPTATEVPVAASVSELSAGITAAELDDRGSVVSRSSDRSLATAPVRQGVRLEKKSALDKMMAPAAVQAAVAGADAKLWTTADLNLWVSPAKKAGKDGVLGAEKKVLVTGRSLYGRDEVVVGGTSRWVSAGYLSDEKPVDEQESEPAAAAASSNATCSNGTSVPSGVSPNIVKVHRAVCAAFPEITTYGTFRGDGEHAQGIAVDIMVSGSRGWQVAEFVRANAGSLGVSYAIYSQSIWSVERGSEGWRGMSDRGSTTANHYDHVHVTTY</sequence>
<dbReference type="Pfam" id="PF26571">
    <property type="entry name" value="VldE"/>
    <property type="match status" value="1"/>
</dbReference>
<organism evidence="3 4">
    <name type="scientific">Nocardioides salarius</name>
    <dbReference type="NCBI Taxonomy" id="374513"/>
    <lineage>
        <taxon>Bacteria</taxon>
        <taxon>Bacillati</taxon>
        <taxon>Actinomycetota</taxon>
        <taxon>Actinomycetes</taxon>
        <taxon>Propionibacteriales</taxon>
        <taxon>Nocardioidaceae</taxon>
        <taxon>Nocardioides</taxon>
    </lineage>
</organism>
<evidence type="ECO:0000313" key="4">
    <source>
        <dbReference type="Proteomes" id="UP000732378"/>
    </source>
</evidence>